<evidence type="ECO:0000256" key="2">
    <source>
        <dbReference type="SAM" id="Phobius"/>
    </source>
</evidence>
<feature type="transmembrane region" description="Helical" evidence="2">
    <location>
        <begin position="100"/>
        <end position="121"/>
    </location>
</feature>
<feature type="transmembrane region" description="Helical" evidence="2">
    <location>
        <begin position="70"/>
        <end position="88"/>
    </location>
</feature>
<gene>
    <name evidence="3" type="ORF">BKD89_05820</name>
</gene>
<evidence type="ECO:0000313" key="4">
    <source>
        <dbReference type="Proteomes" id="UP000273278"/>
    </source>
</evidence>
<proteinExistence type="predicted"/>
<accession>A0A3G3IIC4</accession>
<feature type="transmembrane region" description="Helical" evidence="2">
    <location>
        <begin position="130"/>
        <end position="150"/>
    </location>
</feature>
<feature type="transmembrane region" description="Helical" evidence="2">
    <location>
        <begin position="42"/>
        <end position="61"/>
    </location>
</feature>
<dbReference type="Proteomes" id="UP000273278">
    <property type="component" value="Chromosome"/>
</dbReference>
<dbReference type="EMBL" id="CP017686">
    <property type="protein sequence ID" value="AYQ55314.1"/>
    <property type="molecule type" value="Genomic_DNA"/>
</dbReference>
<reference evidence="3 4" key="1">
    <citation type="submission" date="2016-10" db="EMBL/GenBank/DDBJ databases">
        <title>Complete genome of the TMA-utilizing, human hosted archaeon Methanomethylophilus alvus Gen. nov, sp. nov., strain Mx-05, derived from a pure culture.</title>
        <authorList>
            <person name="Brugere J.-F."/>
            <person name="Ben Hania W."/>
            <person name="Chaudhary P.P."/>
            <person name="Gaci N."/>
            <person name="Borrel G."/>
            <person name="Cao Van Tuat L."/>
            <person name="Fardeau M.-L."/>
            <person name="Harris H.M.B."/>
            <person name="O'Toole P.W."/>
            <person name="Ollivier B."/>
        </authorList>
    </citation>
    <scope>NUCLEOTIDE SEQUENCE [LARGE SCALE GENOMIC DNA]</scope>
    <source>
        <strain evidence="3 4">Mx-05</strain>
    </source>
</reference>
<evidence type="ECO:0000256" key="1">
    <source>
        <dbReference type="SAM" id="MobiDB-lite"/>
    </source>
</evidence>
<organism evidence="3 4">
    <name type="scientific">Methanomethylophilus alvi</name>
    <dbReference type="NCBI Taxonomy" id="1291540"/>
    <lineage>
        <taxon>Archaea</taxon>
        <taxon>Methanobacteriati</taxon>
        <taxon>Thermoplasmatota</taxon>
        <taxon>Thermoplasmata</taxon>
        <taxon>Methanomassiliicoccales</taxon>
        <taxon>Methanomethylophilaceae</taxon>
        <taxon>Methanomethylophilus</taxon>
    </lineage>
</organism>
<feature type="transmembrane region" description="Helical" evidence="2">
    <location>
        <begin position="7"/>
        <end position="30"/>
    </location>
</feature>
<evidence type="ECO:0000313" key="3">
    <source>
        <dbReference type="EMBL" id="AYQ55314.1"/>
    </source>
</evidence>
<dbReference type="AlphaFoldDB" id="A0A3G3IIC4"/>
<keyword evidence="2" id="KW-0812">Transmembrane</keyword>
<feature type="transmembrane region" description="Helical" evidence="2">
    <location>
        <begin position="162"/>
        <end position="179"/>
    </location>
</feature>
<dbReference type="RefSeq" id="WP_015505067.1">
    <property type="nucleotide sequence ID" value="NZ_CP017686.1"/>
</dbReference>
<protein>
    <submittedName>
        <fullName evidence="3">Uncharacterized protein</fullName>
    </submittedName>
</protein>
<dbReference type="GeneID" id="41321961"/>
<keyword evidence="2" id="KW-0472">Membrane</keyword>
<feature type="region of interest" description="Disordered" evidence="1">
    <location>
        <begin position="313"/>
        <end position="344"/>
    </location>
</feature>
<feature type="compositionally biased region" description="Basic and acidic residues" evidence="1">
    <location>
        <begin position="320"/>
        <end position="332"/>
    </location>
</feature>
<keyword evidence="2" id="KW-1133">Transmembrane helix</keyword>
<sequence>MKEPKIYVGGVPVVLILGTAMLVAGLYYIYMEAVSFAPEYKSELVMASYAVVLMSGIWIIYRRDMESRRSVYICGMALGIATILQNLFFMSDDEYGYDFFLGFFTILLGVAEMAFSVAYLFQYRNVVNKLLILSGVQVLMVVIPIFMKWYSGEPLDDIIVDYYTTFPMIAVHVIYMWILTREGIWVPSPASKIEKNLVALEDMLHTDRHMYMTPSDLDVFLDSARWKNVYEGPVERETAIELRGEDHSVRMLVQKMKGDDVPHAAVFSGDTRQFVQGFRFDMVDVMVAEDRGSVKVYGYDGMFVRILVRDPPVKKGARSRMSEAADKGKSSENKGSGTCGPEDL</sequence>
<name>A0A3G3IIC4_9ARCH</name>